<reference evidence="1 2" key="1">
    <citation type="submission" date="2013-03" db="EMBL/GenBank/DDBJ databases">
        <authorList>
            <person name="Warren W."/>
            <person name="Wilson R.K."/>
        </authorList>
    </citation>
    <scope>NUCLEOTIDE SEQUENCE</scope>
</reference>
<accession>A0A2K5X5R4</accession>
<keyword evidence="2" id="KW-1185">Reference proteome</keyword>
<dbReference type="GeneTree" id="ENSGT00910000147096"/>
<dbReference type="Proteomes" id="UP000233100">
    <property type="component" value="Chromosome 3"/>
</dbReference>
<dbReference type="OMA" id="CGGICAS"/>
<reference evidence="1" key="2">
    <citation type="submission" date="2025-08" db="UniProtKB">
        <authorList>
            <consortium name="Ensembl"/>
        </authorList>
    </citation>
    <scope>IDENTIFICATION</scope>
</reference>
<dbReference type="VEuPathDB" id="HostDB:ENSMFAG00000041063"/>
<evidence type="ECO:0000313" key="2">
    <source>
        <dbReference type="Proteomes" id="UP000233100"/>
    </source>
</evidence>
<reference evidence="1" key="3">
    <citation type="submission" date="2025-09" db="UniProtKB">
        <authorList>
            <consortium name="Ensembl"/>
        </authorList>
    </citation>
    <scope>IDENTIFICATION</scope>
</reference>
<dbReference type="AlphaFoldDB" id="A0A2K5X5R4"/>
<dbReference type="Bgee" id="ENSMFAG00000041063">
    <property type="expression patterns" value="Expressed in frontal cortex and 2 other cell types or tissues"/>
</dbReference>
<proteinExistence type="predicted"/>
<name>A0A2K5X5R4_MACFA</name>
<protein>
    <submittedName>
        <fullName evidence="1">Uncharacterized protein</fullName>
    </submittedName>
</protein>
<organism evidence="1 2">
    <name type="scientific">Macaca fascicularis</name>
    <name type="common">Crab-eating macaque</name>
    <name type="synonym">Cynomolgus monkey</name>
    <dbReference type="NCBI Taxonomy" id="9541"/>
    <lineage>
        <taxon>Eukaryota</taxon>
        <taxon>Metazoa</taxon>
        <taxon>Chordata</taxon>
        <taxon>Craniata</taxon>
        <taxon>Vertebrata</taxon>
        <taxon>Euteleostomi</taxon>
        <taxon>Mammalia</taxon>
        <taxon>Eutheria</taxon>
        <taxon>Euarchontoglires</taxon>
        <taxon>Primates</taxon>
        <taxon>Haplorrhini</taxon>
        <taxon>Catarrhini</taxon>
        <taxon>Cercopithecidae</taxon>
        <taxon>Cercopithecinae</taxon>
        <taxon>Macaca</taxon>
    </lineage>
</organism>
<sequence>MACICFCHAEASVGTGCGGRCASTSHSHAPWRPVAPGSSPNTDSCGTRAARVHLGPVTQPERAQAVPLSRRPEGCCAVGPGLPVICWGYRGHRGV</sequence>
<evidence type="ECO:0000313" key="1">
    <source>
        <dbReference type="Ensembl" id="ENSMFAP00000044766.1"/>
    </source>
</evidence>
<dbReference type="Ensembl" id="ENSMFAT00000019065.2">
    <property type="protein sequence ID" value="ENSMFAP00000044766.1"/>
    <property type="gene ID" value="ENSMFAG00000041063.2"/>
</dbReference>